<gene>
    <name evidence="2" type="ORF">HC757_08700</name>
</gene>
<accession>A0A972G142</accession>
<dbReference type="InterPro" id="IPR009057">
    <property type="entry name" value="Homeodomain-like_sf"/>
</dbReference>
<dbReference type="GO" id="GO:0003677">
    <property type="term" value="F:DNA binding"/>
    <property type="evidence" value="ECO:0007669"/>
    <property type="project" value="InterPro"/>
</dbReference>
<dbReference type="EMBL" id="JAAXYH010000005">
    <property type="protein sequence ID" value="NMH65249.1"/>
    <property type="molecule type" value="Genomic_DNA"/>
</dbReference>
<comment type="caution">
    <text evidence="2">The sequence shown here is derived from an EMBL/GenBank/DDBJ whole genome shotgun (WGS) entry which is preliminary data.</text>
</comment>
<evidence type="ECO:0000256" key="1">
    <source>
        <dbReference type="ARBA" id="ARBA00009964"/>
    </source>
</evidence>
<comment type="similarity">
    <text evidence="1">Belongs to the transposase 8 family.</text>
</comment>
<dbReference type="InterPro" id="IPR002514">
    <property type="entry name" value="Transposase_8"/>
</dbReference>
<keyword evidence="3" id="KW-1185">Reference proteome</keyword>
<dbReference type="Pfam" id="PF01527">
    <property type="entry name" value="HTH_Tnp_1"/>
    <property type="match status" value="1"/>
</dbReference>
<evidence type="ECO:0000313" key="2">
    <source>
        <dbReference type="EMBL" id="NMH65249.1"/>
    </source>
</evidence>
<dbReference type="RefSeq" id="WP_169563957.1">
    <property type="nucleotide sequence ID" value="NZ_JAAXYH010000005.1"/>
</dbReference>
<evidence type="ECO:0000313" key="3">
    <source>
        <dbReference type="Proteomes" id="UP000737113"/>
    </source>
</evidence>
<reference evidence="2" key="1">
    <citation type="submission" date="2020-04" db="EMBL/GenBank/DDBJ databases">
        <title>Description of Shewanella salipaludis sp. nov., isolated from a salt marsh.</title>
        <authorList>
            <person name="Park S."/>
            <person name="Yoon J.-H."/>
        </authorList>
    </citation>
    <scope>NUCLEOTIDE SEQUENCE</scope>
    <source>
        <strain evidence="2">SHSM-M6</strain>
    </source>
</reference>
<name>A0A972G142_9GAMM</name>
<dbReference type="Proteomes" id="UP000737113">
    <property type="component" value="Unassembled WGS sequence"/>
</dbReference>
<proteinExistence type="inferred from homology"/>
<dbReference type="GO" id="GO:0006313">
    <property type="term" value="P:DNA transposition"/>
    <property type="evidence" value="ECO:0007669"/>
    <property type="project" value="InterPro"/>
</dbReference>
<organism evidence="2 3">
    <name type="scientific">Shewanella salipaludis</name>
    <dbReference type="NCBI Taxonomy" id="2723052"/>
    <lineage>
        <taxon>Bacteria</taxon>
        <taxon>Pseudomonadati</taxon>
        <taxon>Pseudomonadota</taxon>
        <taxon>Gammaproteobacteria</taxon>
        <taxon>Alteromonadales</taxon>
        <taxon>Shewanellaceae</taxon>
        <taxon>Shewanella</taxon>
    </lineage>
</organism>
<dbReference type="SUPFAM" id="SSF46689">
    <property type="entry name" value="Homeodomain-like"/>
    <property type="match status" value="1"/>
</dbReference>
<dbReference type="AlphaFoldDB" id="A0A972G142"/>
<dbReference type="GO" id="GO:0004803">
    <property type="term" value="F:transposase activity"/>
    <property type="evidence" value="ECO:0007669"/>
    <property type="project" value="InterPro"/>
</dbReference>
<sequence>MGSTENNIRLKVIAAVKADGRLLSDVARQYGLSSKTVYLWVRESEQAPKQREAALLTEIAHLQQKIRLLNNELNAGHRC</sequence>
<protein>
    <submittedName>
        <fullName evidence="2">Transposase</fullName>
    </submittedName>
</protein>